<evidence type="ECO:0000313" key="3">
    <source>
        <dbReference type="Proteomes" id="UP001205843"/>
    </source>
</evidence>
<evidence type="ECO:0000313" key="2">
    <source>
        <dbReference type="EMBL" id="MCP1673027.1"/>
    </source>
</evidence>
<gene>
    <name evidence="2" type="ORF">J2T57_000119</name>
</gene>
<evidence type="ECO:0008006" key="4">
    <source>
        <dbReference type="Google" id="ProtNLM"/>
    </source>
</evidence>
<keyword evidence="3" id="KW-1185">Reference proteome</keyword>
<protein>
    <recommendedName>
        <fullName evidence="4">Lipoprotein</fullName>
    </recommendedName>
</protein>
<organism evidence="2 3">
    <name type="scientific">Natronocella acetinitrilica</name>
    <dbReference type="NCBI Taxonomy" id="414046"/>
    <lineage>
        <taxon>Bacteria</taxon>
        <taxon>Pseudomonadati</taxon>
        <taxon>Pseudomonadota</taxon>
        <taxon>Gammaproteobacteria</taxon>
        <taxon>Chromatiales</taxon>
        <taxon>Ectothiorhodospiraceae</taxon>
        <taxon>Natronocella</taxon>
    </lineage>
</organism>
<dbReference type="RefSeq" id="WP_253472681.1">
    <property type="nucleotide sequence ID" value="NZ_JALJXV010000001.1"/>
</dbReference>
<comment type="caution">
    <text evidence="2">The sequence shown here is derived from an EMBL/GenBank/DDBJ whole genome shotgun (WGS) entry which is preliminary data.</text>
</comment>
<reference evidence="2" key="1">
    <citation type="submission" date="2022-03" db="EMBL/GenBank/DDBJ databases">
        <title>Genomic Encyclopedia of Type Strains, Phase III (KMG-III): the genomes of soil and plant-associated and newly described type strains.</title>
        <authorList>
            <person name="Whitman W."/>
        </authorList>
    </citation>
    <scope>NUCLEOTIDE SEQUENCE</scope>
    <source>
        <strain evidence="2">ANL 6-2</strain>
    </source>
</reference>
<name>A0AAE3KEF4_9GAMM</name>
<evidence type="ECO:0000256" key="1">
    <source>
        <dbReference type="SAM" id="SignalP"/>
    </source>
</evidence>
<dbReference type="EMBL" id="JALJXV010000001">
    <property type="protein sequence ID" value="MCP1673027.1"/>
    <property type="molecule type" value="Genomic_DNA"/>
</dbReference>
<accession>A0AAE3KEF4</accession>
<dbReference type="Proteomes" id="UP001205843">
    <property type="component" value="Unassembled WGS sequence"/>
</dbReference>
<feature type="signal peptide" evidence="1">
    <location>
        <begin position="1"/>
        <end position="17"/>
    </location>
</feature>
<sequence>MNRLLPPVVLSSALILAACTSTPEPESAPVTAAEFLQQPAQENLIGSGDAIETVGLEDLLTLDADEEPTDRDGDREGATLGRNTSVTLLIDPTVDPRLAQRLVAVSLDYPITVAEQWDALPATIGDCAALDLSSECLAALRDETPSHGLLVIEGAGEARLRLRHYELRMGHAGRIRNVALPIANGTVPRASLDQLADNMLLEITDRARLLPWSAGIAGSQNGLWRINVRESDGLSPGDSLIALRGDRTLRNVLGEPVSWMPGTAVARLVIEGYGDDGFALVRLDQGSSPRSSDLLVPAP</sequence>
<keyword evidence="1" id="KW-0732">Signal</keyword>
<feature type="chain" id="PRO_5042059373" description="Lipoprotein" evidence="1">
    <location>
        <begin position="18"/>
        <end position="299"/>
    </location>
</feature>
<dbReference type="AlphaFoldDB" id="A0AAE3KEF4"/>
<proteinExistence type="predicted"/>
<dbReference type="PROSITE" id="PS51257">
    <property type="entry name" value="PROKAR_LIPOPROTEIN"/>
    <property type="match status" value="1"/>
</dbReference>